<accession>A0A0F0GRF4</accession>
<dbReference type="Gene3D" id="2.30.40.10">
    <property type="entry name" value="Urease, subunit C, domain 1"/>
    <property type="match status" value="1"/>
</dbReference>
<dbReference type="EMBL" id="JYJG01000186">
    <property type="protein sequence ID" value="KJK46074.1"/>
    <property type="molecule type" value="Genomic_DNA"/>
</dbReference>
<comment type="caution">
    <text evidence="2">The sequence shown here is derived from an EMBL/GenBank/DDBJ whole genome shotgun (WGS) entry which is preliminary data.</text>
</comment>
<dbReference type="PANTHER" id="PTHR43135">
    <property type="entry name" value="ALPHA-D-RIBOSE 1-METHYLPHOSPHONATE 5-TRIPHOSPHATE DIPHOSPHATASE"/>
    <property type="match status" value="1"/>
</dbReference>
<evidence type="ECO:0000259" key="1">
    <source>
        <dbReference type="Pfam" id="PF01979"/>
    </source>
</evidence>
<sequence>MKYAIRAARVFDGAREIGSPLVVIEDGRIAALQDTADLPVVDLGDVTLLPGLVDSHVHLGFDPFGVAVEQLPNDAEDVMLARMRANAAEALRAGITTVRDLGDRSYLSLQVRDAGPEVLVSGPPVTTTGGHCWFLGGEADGLDGIRKAVTERVERGVDVVKIMATGGSITPGSSPFDQQYTTEELRAAVEIAHAAGIPVTVHAHGASGIKAAVEAGVDSIEHAFFLAPGGLAVDWDTVDLMVRKGIYVSTTTARMPTAEPAFPVSTQLRRNFGRMRELGVRLVCSSDAGVGQFKRFGSLPHGIIEFGELLGFGNDEALASATSVAATMCGLGERKGRIAPGYDADLLAVAGNPLADLKALLDVRAVFRAGERR</sequence>
<dbReference type="CDD" id="cd01299">
    <property type="entry name" value="Met_dep_hydrolase_A"/>
    <property type="match status" value="1"/>
</dbReference>
<dbReference type="GO" id="GO:0016810">
    <property type="term" value="F:hydrolase activity, acting on carbon-nitrogen (but not peptide) bonds"/>
    <property type="evidence" value="ECO:0007669"/>
    <property type="project" value="InterPro"/>
</dbReference>
<evidence type="ECO:0000313" key="3">
    <source>
        <dbReference type="Proteomes" id="UP000033393"/>
    </source>
</evidence>
<dbReference type="SUPFAM" id="SSF51338">
    <property type="entry name" value="Composite domain of metallo-dependent hydrolases"/>
    <property type="match status" value="1"/>
</dbReference>
<proteinExistence type="predicted"/>
<dbReference type="AlphaFoldDB" id="A0A0F0GRF4"/>
<dbReference type="InterPro" id="IPR057744">
    <property type="entry name" value="OTAase-like"/>
</dbReference>
<gene>
    <name evidence="2" type="ORF">UK23_24235</name>
</gene>
<dbReference type="InterPro" id="IPR032466">
    <property type="entry name" value="Metal_Hydrolase"/>
</dbReference>
<dbReference type="InterPro" id="IPR011059">
    <property type="entry name" value="Metal-dep_hydrolase_composite"/>
</dbReference>
<dbReference type="RefSeq" id="WP_045313915.1">
    <property type="nucleotide sequence ID" value="NZ_JYJG01000186.1"/>
</dbReference>
<protein>
    <submittedName>
        <fullName evidence="2">Amidohydrolase</fullName>
    </submittedName>
</protein>
<dbReference type="OrthoDB" id="3514520at2"/>
<dbReference type="Pfam" id="PF01979">
    <property type="entry name" value="Amidohydro_1"/>
    <property type="match status" value="1"/>
</dbReference>
<name>A0A0F0GRF4_LENAE</name>
<dbReference type="InterPro" id="IPR006680">
    <property type="entry name" value="Amidohydro-rel"/>
</dbReference>
<evidence type="ECO:0000313" key="2">
    <source>
        <dbReference type="EMBL" id="KJK46074.1"/>
    </source>
</evidence>
<organism evidence="2 3">
    <name type="scientific">Lentzea aerocolonigenes</name>
    <name type="common">Lechevalieria aerocolonigenes</name>
    <name type="synonym">Saccharothrix aerocolonigenes</name>
    <dbReference type="NCBI Taxonomy" id="68170"/>
    <lineage>
        <taxon>Bacteria</taxon>
        <taxon>Bacillati</taxon>
        <taxon>Actinomycetota</taxon>
        <taxon>Actinomycetes</taxon>
        <taxon>Pseudonocardiales</taxon>
        <taxon>Pseudonocardiaceae</taxon>
        <taxon>Lentzea</taxon>
    </lineage>
</organism>
<dbReference type="PATRIC" id="fig|68170.10.peg.6164"/>
<dbReference type="InterPro" id="IPR051781">
    <property type="entry name" value="Metallo-dep_Hydrolase"/>
</dbReference>
<dbReference type="Proteomes" id="UP000033393">
    <property type="component" value="Unassembled WGS sequence"/>
</dbReference>
<feature type="domain" description="Amidohydrolase-related" evidence="1">
    <location>
        <begin position="47"/>
        <end position="371"/>
    </location>
</feature>
<keyword evidence="2" id="KW-0378">Hydrolase</keyword>
<reference evidence="2 3" key="1">
    <citation type="submission" date="2015-02" db="EMBL/GenBank/DDBJ databases">
        <authorList>
            <person name="Ju K.-S."/>
            <person name="Doroghazi J.R."/>
            <person name="Metcalf W."/>
        </authorList>
    </citation>
    <scope>NUCLEOTIDE SEQUENCE [LARGE SCALE GENOMIC DNA]</scope>
    <source>
        <strain evidence="2 3">NRRL B-16140</strain>
    </source>
</reference>
<keyword evidence="3" id="KW-1185">Reference proteome</keyword>
<dbReference type="PANTHER" id="PTHR43135:SF3">
    <property type="entry name" value="ALPHA-D-RIBOSE 1-METHYLPHOSPHONATE 5-TRIPHOSPHATE DIPHOSPHATASE"/>
    <property type="match status" value="1"/>
</dbReference>
<dbReference type="Gene3D" id="3.20.20.140">
    <property type="entry name" value="Metal-dependent hydrolases"/>
    <property type="match status" value="1"/>
</dbReference>
<dbReference type="SUPFAM" id="SSF51556">
    <property type="entry name" value="Metallo-dependent hydrolases"/>
    <property type="match status" value="1"/>
</dbReference>